<dbReference type="EMBL" id="JBEPMC010000001">
    <property type="protein sequence ID" value="MET3577629.1"/>
    <property type="molecule type" value="Genomic_DNA"/>
</dbReference>
<evidence type="ECO:0000313" key="3">
    <source>
        <dbReference type="Proteomes" id="UP001549204"/>
    </source>
</evidence>
<reference evidence="2 3" key="1">
    <citation type="submission" date="2024-06" db="EMBL/GenBank/DDBJ databases">
        <title>Genomic Encyclopedia of Type Strains, Phase IV (KMG-IV): sequencing the most valuable type-strain genomes for metagenomic binning, comparative biology and taxonomic classification.</title>
        <authorList>
            <person name="Goeker M."/>
        </authorList>
    </citation>
    <scope>NUCLEOTIDE SEQUENCE [LARGE SCALE GENOMIC DNA]</scope>
    <source>
        <strain evidence="2 3">DSM 100022</strain>
    </source>
</reference>
<dbReference type="Proteomes" id="UP001549204">
    <property type="component" value="Unassembled WGS sequence"/>
</dbReference>
<gene>
    <name evidence="2" type="ORF">ABID19_000644</name>
</gene>
<evidence type="ECO:0000256" key="1">
    <source>
        <dbReference type="SAM" id="Phobius"/>
    </source>
</evidence>
<proteinExistence type="predicted"/>
<comment type="caution">
    <text evidence="2">The sequence shown here is derived from an EMBL/GenBank/DDBJ whole genome shotgun (WGS) entry which is preliminary data.</text>
</comment>
<keyword evidence="1" id="KW-0472">Membrane</keyword>
<sequence length="38" mass="4214">MRYDWQGPPRFLERHFGIVIAIGLVAGLSVLAVLGYTP</sequence>
<accession>A0ABV2GHK7</accession>
<name>A0ABV2GHK7_9HYPH</name>
<organism evidence="2 3">
    <name type="scientific">Mesorhizobium robiniae</name>
    <dbReference type="NCBI Taxonomy" id="559315"/>
    <lineage>
        <taxon>Bacteria</taxon>
        <taxon>Pseudomonadati</taxon>
        <taxon>Pseudomonadota</taxon>
        <taxon>Alphaproteobacteria</taxon>
        <taxon>Hyphomicrobiales</taxon>
        <taxon>Phyllobacteriaceae</taxon>
        <taxon>Mesorhizobium</taxon>
    </lineage>
</organism>
<protein>
    <submittedName>
        <fullName evidence="2">Uncharacterized protein</fullName>
    </submittedName>
</protein>
<feature type="transmembrane region" description="Helical" evidence="1">
    <location>
        <begin position="15"/>
        <end position="36"/>
    </location>
</feature>
<keyword evidence="1" id="KW-1133">Transmembrane helix</keyword>
<evidence type="ECO:0000313" key="2">
    <source>
        <dbReference type="EMBL" id="MET3577629.1"/>
    </source>
</evidence>
<keyword evidence="1" id="KW-0812">Transmembrane</keyword>
<keyword evidence="3" id="KW-1185">Reference proteome</keyword>